<sequence>MDNYPFLRRLDTHTWMSLFRSKLGEKEIILVGTAHISKTSVELVQKTITEEKPDIVGVELDEIRLQKLMNGEKWENTNVLKLIESGQSGLVLLNLFLSNMQKRLGENVGVKPGDEMKIAVEYAQQTKTPLLLMDRSLQITMKRALSNVSLWEKLKLGGSLVMGLFGDAEQKLDEKKIEEMKQSDLVTKLMEDLSKEYPKLKKTLVDERDAYIAHALIQTPGKKIVGVVGAGHVKGILEHLEKHRTGKKDEIIPLNELNIVPTKKKNKWMEWGIPIVFVAIFIWLFLQGGVESSLHFFAFWFIGHGILAALGALAGGAHWTTVLGVFLTAWFAALHPLIAAGWIAAAMEAKRDAPAMKDFTSLDKLNSLGSFRKNRVTQILLITVLTNLGSMLATILVIPYLVSVLA</sequence>
<keyword evidence="1" id="KW-0812">Transmembrane</keyword>
<dbReference type="EMBL" id="VGJJ01000011">
    <property type="protein sequence ID" value="MBM3282135.1"/>
    <property type="molecule type" value="Genomic_DNA"/>
</dbReference>
<evidence type="ECO:0000313" key="3">
    <source>
        <dbReference type="Proteomes" id="UP000774699"/>
    </source>
</evidence>
<reference evidence="2" key="1">
    <citation type="submission" date="2019-03" db="EMBL/GenBank/DDBJ databases">
        <title>Lake Tanganyika Metagenome-Assembled Genomes (MAGs).</title>
        <authorList>
            <person name="Tran P."/>
        </authorList>
    </citation>
    <scope>NUCLEOTIDE SEQUENCE</scope>
    <source>
        <strain evidence="2">M_DeepCast_50m_m2_156</strain>
    </source>
</reference>
<dbReference type="AlphaFoldDB" id="A0A8T4CAH6"/>
<keyword evidence="1" id="KW-0472">Membrane</keyword>
<dbReference type="InterPro" id="IPR002816">
    <property type="entry name" value="TraB/PrgY/GumN_fam"/>
</dbReference>
<dbReference type="PANTHER" id="PTHR21530:SF7">
    <property type="entry name" value="TRAB DOMAIN-CONTAINING PROTEIN"/>
    <property type="match status" value="1"/>
</dbReference>
<feature type="transmembrane region" description="Helical" evidence="1">
    <location>
        <begin position="325"/>
        <end position="347"/>
    </location>
</feature>
<dbReference type="InterPro" id="IPR005230">
    <property type="entry name" value="TraB_bac"/>
</dbReference>
<feature type="transmembrane region" description="Helical" evidence="1">
    <location>
        <begin position="379"/>
        <end position="402"/>
    </location>
</feature>
<name>A0A8T4CAH6_9ARCH</name>
<dbReference type="CDD" id="cd14726">
    <property type="entry name" value="TraB_PrgY-like"/>
    <property type="match status" value="1"/>
</dbReference>
<dbReference type="Proteomes" id="UP000774699">
    <property type="component" value="Unassembled WGS sequence"/>
</dbReference>
<evidence type="ECO:0000313" key="2">
    <source>
        <dbReference type="EMBL" id="MBM3282135.1"/>
    </source>
</evidence>
<organism evidence="2 3">
    <name type="scientific">Candidatus Iainarchaeum sp</name>
    <dbReference type="NCBI Taxonomy" id="3101447"/>
    <lineage>
        <taxon>Archaea</taxon>
        <taxon>Candidatus Iainarchaeota</taxon>
        <taxon>Candidatus Iainarchaeia</taxon>
        <taxon>Candidatus Iainarchaeales</taxon>
        <taxon>Candidatus Iainarchaeaceae</taxon>
        <taxon>Candidatus Iainarchaeum</taxon>
    </lineage>
</organism>
<feature type="transmembrane region" description="Helical" evidence="1">
    <location>
        <begin position="298"/>
        <end position="319"/>
    </location>
</feature>
<dbReference type="InterPro" id="IPR046345">
    <property type="entry name" value="TraB_PrgY-like"/>
</dbReference>
<feature type="transmembrane region" description="Helical" evidence="1">
    <location>
        <begin position="268"/>
        <end position="286"/>
    </location>
</feature>
<keyword evidence="1" id="KW-1133">Transmembrane helix</keyword>
<accession>A0A8T4CAH6</accession>
<dbReference type="Pfam" id="PF01963">
    <property type="entry name" value="TraB_PrgY_gumN"/>
    <property type="match status" value="1"/>
</dbReference>
<dbReference type="PANTHER" id="PTHR21530">
    <property type="entry name" value="PHEROMONE SHUTDOWN PROTEIN"/>
    <property type="match status" value="1"/>
</dbReference>
<protein>
    <submittedName>
        <fullName evidence="2">TraB/GumN family protein</fullName>
    </submittedName>
</protein>
<gene>
    <name evidence="2" type="ORF">FJY86_02220</name>
</gene>
<dbReference type="NCBIfam" id="TIGR00261">
    <property type="entry name" value="traB"/>
    <property type="match status" value="1"/>
</dbReference>
<proteinExistence type="predicted"/>
<comment type="caution">
    <text evidence="2">The sequence shown here is derived from an EMBL/GenBank/DDBJ whole genome shotgun (WGS) entry which is preliminary data.</text>
</comment>
<evidence type="ECO:0000256" key="1">
    <source>
        <dbReference type="SAM" id="Phobius"/>
    </source>
</evidence>